<feature type="region of interest" description="Disordered" evidence="1">
    <location>
        <begin position="1"/>
        <end position="121"/>
    </location>
</feature>
<evidence type="ECO:0000256" key="1">
    <source>
        <dbReference type="SAM" id="MobiDB-lite"/>
    </source>
</evidence>
<evidence type="ECO:0000313" key="3">
    <source>
        <dbReference type="EMBL" id="SPO32013.1"/>
    </source>
</evidence>
<reference evidence="3 4" key="1">
    <citation type="submission" date="2018-03" db="EMBL/GenBank/DDBJ databases">
        <authorList>
            <person name="Guldener U."/>
        </authorList>
    </citation>
    <scope>NUCLEOTIDE SEQUENCE [LARGE SCALE GENOMIC DNA]</scope>
    <source>
        <strain evidence="3 4">NBRC100155</strain>
    </source>
</reference>
<organism evidence="3 4">
    <name type="scientific">Ustilago trichophora</name>
    <dbReference type="NCBI Taxonomy" id="86804"/>
    <lineage>
        <taxon>Eukaryota</taxon>
        <taxon>Fungi</taxon>
        <taxon>Dikarya</taxon>
        <taxon>Basidiomycota</taxon>
        <taxon>Ustilaginomycotina</taxon>
        <taxon>Ustilaginomycetes</taxon>
        <taxon>Ustilaginales</taxon>
        <taxon>Ustilaginaceae</taxon>
        <taxon>Ustilago</taxon>
    </lineage>
</organism>
<feature type="compositionally biased region" description="Low complexity" evidence="1">
    <location>
        <begin position="74"/>
        <end position="88"/>
    </location>
</feature>
<dbReference type="EMBL" id="OOIN01000042">
    <property type="protein sequence ID" value="SPO32013.1"/>
    <property type="molecule type" value="Genomic_DNA"/>
</dbReference>
<feature type="domain" description="NADAR" evidence="2">
    <location>
        <begin position="138"/>
        <end position="280"/>
    </location>
</feature>
<dbReference type="CDD" id="cd15457">
    <property type="entry name" value="NADAR"/>
    <property type="match status" value="1"/>
</dbReference>
<keyword evidence="4" id="KW-1185">Reference proteome</keyword>
<dbReference type="SUPFAM" id="SSF143990">
    <property type="entry name" value="YbiA-like"/>
    <property type="match status" value="1"/>
</dbReference>
<dbReference type="InterPro" id="IPR037238">
    <property type="entry name" value="YbiA-like_sf"/>
</dbReference>
<evidence type="ECO:0000259" key="2">
    <source>
        <dbReference type="Pfam" id="PF08719"/>
    </source>
</evidence>
<dbReference type="InterPro" id="IPR012816">
    <property type="entry name" value="NADAR"/>
</dbReference>
<sequence>MSSAVVSAPFTSTTPSESRRRSLFKPSTWTSKKHKAEIHQGAQPAGLAPGITAAGGAGDVDAVEGGAPLSSIVQSEAQQQQQQQQQEQLGERTGEEEGKRLSSHVDGRETNQSLIGASGSNSGSGLTTVLDPLGRVVFFRQDLPNYHLSNSSLSYPVVYNSIRYPSAEHLFQALKFLPDHPEIASKIRRTKHPLDAIRLARSNTALMRPGWISEGINVRIMHHVVLAKFSQYSNLAEALLETEDREIINDTPSDVFWGIGGGRGRNVLGKTLMDVREVLRTISGLGWGSGAKTM</sequence>
<dbReference type="Pfam" id="PF08719">
    <property type="entry name" value="NADAR"/>
    <property type="match status" value="1"/>
</dbReference>
<dbReference type="Proteomes" id="UP000324022">
    <property type="component" value="Unassembled WGS sequence"/>
</dbReference>
<gene>
    <name evidence="3" type="ORF">UTRI_06738_B</name>
</gene>
<dbReference type="AlphaFoldDB" id="A0A5C3EN09"/>
<dbReference type="Gene3D" id="1.10.357.40">
    <property type="entry name" value="YbiA-like"/>
    <property type="match status" value="1"/>
</dbReference>
<accession>A0A5C3EN09</accession>
<evidence type="ECO:0000313" key="4">
    <source>
        <dbReference type="Proteomes" id="UP000324022"/>
    </source>
</evidence>
<dbReference type="OrthoDB" id="206452at2759"/>
<feature type="compositionally biased region" description="Polar residues" evidence="1">
    <location>
        <begin position="110"/>
        <end position="121"/>
    </location>
</feature>
<name>A0A5C3EN09_9BASI</name>
<feature type="compositionally biased region" description="Basic and acidic residues" evidence="1">
    <location>
        <begin position="89"/>
        <end position="109"/>
    </location>
</feature>
<dbReference type="NCBIfam" id="TIGR02464">
    <property type="entry name" value="ribofla_fusion"/>
    <property type="match status" value="1"/>
</dbReference>
<protein>
    <recommendedName>
        <fullName evidence="2">NADAR domain-containing protein</fullName>
    </recommendedName>
</protein>
<proteinExistence type="predicted"/>